<evidence type="ECO:0000313" key="2">
    <source>
        <dbReference type="EMBL" id="EDM50522.1"/>
    </source>
</evidence>
<evidence type="ECO:0000256" key="1">
    <source>
        <dbReference type="SAM" id="MobiDB-lite"/>
    </source>
</evidence>
<name>A5Z9S8_9FIRM</name>
<feature type="compositionally biased region" description="Basic and acidic residues" evidence="1">
    <location>
        <begin position="35"/>
        <end position="86"/>
    </location>
</feature>
<dbReference type="STRING" id="411463.EUBVEN_02475"/>
<dbReference type="HOGENOM" id="CLU_1376345_0_0_9"/>
<organism evidence="2 3">
    <name type="scientific">Eubacterium ventriosum ATCC 27560</name>
    <dbReference type="NCBI Taxonomy" id="411463"/>
    <lineage>
        <taxon>Bacteria</taxon>
        <taxon>Bacillati</taxon>
        <taxon>Bacillota</taxon>
        <taxon>Clostridia</taxon>
        <taxon>Eubacteriales</taxon>
        <taxon>Eubacteriaceae</taxon>
        <taxon>Eubacterium</taxon>
    </lineage>
</organism>
<comment type="caution">
    <text evidence="2">The sequence shown here is derived from an EMBL/GenBank/DDBJ whole genome shotgun (WGS) entry which is preliminary data.</text>
</comment>
<dbReference type="AlphaFoldDB" id="A5Z9S8"/>
<feature type="region of interest" description="Disordered" evidence="1">
    <location>
        <begin position="32"/>
        <end position="93"/>
    </location>
</feature>
<sequence>MVRRWKRVMAFLIAIIFCINCVMNIGVKGTYAENSNKDSNTEEVHTSAEEKEDTTEIEKETTSKAEKNKSDGDLSVDKNEKTTNKTEDDESKTKAVNNTILDWDTYKSKTTLVTVDDTNKRIYVKTGEALTLLSNCSAENYKDYIISLDSSVTGGAIEIPFTYDGYEFKGLGTKECPFEGNFNIANIKIQSTLFAGLL</sequence>
<protein>
    <submittedName>
        <fullName evidence="2">Uncharacterized protein</fullName>
    </submittedName>
</protein>
<proteinExistence type="predicted"/>
<reference evidence="2 3" key="1">
    <citation type="submission" date="2007-03" db="EMBL/GenBank/DDBJ databases">
        <authorList>
            <person name="Fulton L."/>
            <person name="Clifton S."/>
            <person name="Fulton B."/>
            <person name="Xu J."/>
            <person name="Minx P."/>
            <person name="Pepin K.H."/>
            <person name="Johnson M."/>
            <person name="Thiruvilangam P."/>
            <person name="Bhonagiri V."/>
            <person name="Nash W.E."/>
            <person name="Mardis E.R."/>
            <person name="Wilson R.K."/>
        </authorList>
    </citation>
    <scope>NUCLEOTIDE SEQUENCE [LARGE SCALE GENOMIC DNA]</scope>
    <source>
        <strain evidence="2 3">ATCC 27560</strain>
    </source>
</reference>
<dbReference type="Proteomes" id="UP000006000">
    <property type="component" value="Unassembled WGS sequence"/>
</dbReference>
<reference evidence="2 3" key="2">
    <citation type="submission" date="2007-04" db="EMBL/GenBank/DDBJ databases">
        <title>Draft genome sequence of Eubacterium ventriosum (ATCC 27560).</title>
        <authorList>
            <person name="Sudarsanam P."/>
            <person name="Ley R."/>
            <person name="Guruge J."/>
            <person name="Turnbaugh P.J."/>
            <person name="Mahowald M."/>
            <person name="Liep D."/>
            <person name="Gordon J."/>
        </authorList>
    </citation>
    <scope>NUCLEOTIDE SEQUENCE [LARGE SCALE GENOMIC DNA]</scope>
    <source>
        <strain evidence="2 3">ATCC 27560</strain>
    </source>
</reference>
<evidence type="ECO:0000313" key="3">
    <source>
        <dbReference type="Proteomes" id="UP000006000"/>
    </source>
</evidence>
<dbReference type="EMBL" id="AAVL02000037">
    <property type="protein sequence ID" value="EDM50522.1"/>
    <property type="molecule type" value="Genomic_DNA"/>
</dbReference>
<gene>
    <name evidence="2" type="ORF">EUBVEN_02475</name>
</gene>
<accession>A5Z9S8</accession>